<evidence type="ECO:0000313" key="19">
    <source>
        <dbReference type="RefSeq" id="XP_031562468.1"/>
    </source>
</evidence>
<dbReference type="InterPro" id="IPR036412">
    <property type="entry name" value="HAD-like_sf"/>
</dbReference>
<dbReference type="Pfam" id="PF00122">
    <property type="entry name" value="E1-E2_ATPase"/>
    <property type="match status" value="1"/>
</dbReference>
<dbReference type="FunFam" id="3.40.1110.10:FF:000098">
    <property type="entry name" value="Cation-transporting ATPase"/>
    <property type="match status" value="1"/>
</dbReference>
<dbReference type="InterPro" id="IPR023214">
    <property type="entry name" value="HAD_sf"/>
</dbReference>
<keyword evidence="3" id="KW-0813">Transport</keyword>
<dbReference type="InterPro" id="IPR008250">
    <property type="entry name" value="ATPase_P-typ_transduc_dom_A_sf"/>
</dbReference>
<dbReference type="SUPFAM" id="SSF81665">
    <property type="entry name" value="Calcium ATPase, transmembrane domain M"/>
    <property type="match status" value="1"/>
</dbReference>
<evidence type="ECO:0000256" key="12">
    <source>
        <dbReference type="ARBA" id="ARBA00022989"/>
    </source>
</evidence>
<dbReference type="SFLD" id="SFLDG00002">
    <property type="entry name" value="C1.7:_P-type_atpase_like"/>
    <property type="match status" value="1"/>
</dbReference>
<evidence type="ECO:0000256" key="6">
    <source>
        <dbReference type="ARBA" id="ARBA00022723"/>
    </source>
</evidence>
<keyword evidence="13 15" id="KW-0472">Membrane</keyword>
<dbReference type="InterPro" id="IPR006544">
    <property type="entry name" value="P-type_TPase_V"/>
</dbReference>
<keyword evidence="11" id="KW-1278">Translocase</keyword>
<dbReference type="Proteomes" id="UP000515163">
    <property type="component" value="Unplaced"/>
</dbReference>
<dbReference type="InterPro" id="IPR057255">
    <property type="entry name" value="2TM_P5A-ATPase"/>
</dbReference>
<feature type="transmembrane region" description="Helical" evidence="15">
    <location>
        <begin position="220"/>
        <end position="238"/>
    </location>
</feature>
<dbReference type="FunFam" id="2.70.150.10:FF:000015">
    <property type="entry name" value="Cation-transporting ATPase"/>
    <property type="match status" value="1"/>
</dbReference>
<dbReference type="GO" id="GO:0015662">
    <property type="term" value="F:P-type ion transporter activity"/>
    <property type="evidence" value="ECO:0007669"/>
    <property type="project" value="TreeGrafter"/>
</dbReference>
<dbReference type="CDD" id="cd07543">
    <property type="entry name" value="P-type_ATPase_cation"/>
    <property type="match status" value="1"/>
</dbReference>
<dbReference type="InterPro" id="IPR044492">
    <property type="entry name" value="P_typ_ATPase_HD_dom"/>
</dbReference>
<dbReference type="Gene3D" id="3.40.50.1000">
    <property type="entry name" value="HAD superfamily/HAD-like"/>
    <property type="match status" value="1"/>
</dbReference>
<evidence type="ECO:0000256" key="1">
    <source>
        <dbReference type="ARBA" id="ARBA00004477"/>
    </source>
</evidence>
<dbReference type="NCBIfam" id="TIGR01494">
    <property type="entry name" value="ATPase_P-type"/>
    <property type="match status" value="1"/>
</dbReference>
<evidence type="ECO:0000256" key="10">
    <source>
        <dbReference type="ARBA" id="ARBA00022842"/>
    </source>
</evidence>
<dbReference type="InterPro" id="IPR023299">
    <property type="entry name" value="ATPase_P-typ_cyto_dom_N"/>
</dbReference>
<evidence type="ECO:0000256" key="3">
    <source>
        <dbReference type="ARBA" id="ARBA00022448"/>
    </source>
</evidence>
<keyword evidence="4" id="KW-0597">Phosphoprotein</keyword>
<feature type="transmembrane region" description="Helical" evidence="15">
    <location>
        <begin position="1127"/>
        <end position="1145"/>
    </location>
</feature>
<name>A0A6P8I3N6_ACTTE</name>
<dbReference type="OrthoDB" id="48943at2759"/>
<evidence type="ECO:0000256" key="13">
    <source>
        <dbReference type="ARBA" id="ARBA00023136"/>
    </source>
</evidence>
<evidence type="ECO:0000256" key="9">
    <source>
        <dbReference type="ARBA" id="ARBA00022840"/>
    </source>
</evidence>
<dbReference type="PANTHER" id="PTHR45630:SF7">
    <property type="entry name" value="ENDOPLASMIC RETICULUM TRANSMEMBRANE HELIX TRANSLOCASE"/>
    <property type="match status" value="1"/>
</dbReference>
<dbReference type="AlphaFoldDB" id="A0A6P8I3N6"/>
<keyword evidence="5 15" id="KW-0812">Transmembrane</keyword>
<dbReference type="RefSeq" id="XP_031562468.1">
    <property type="nucleotide sequence ID" value="XM_031706608.1"/>
</dbReference>
<dbReference type="PROSITE" id="PS00154">
    <property type="entry name" value="ATPASE_E1_E2"/>
    <property type="match status" value="1"/>
</dbReference>
<dbReference type="SUPFAM" id="SSF56784">
    <property type="entry name" value="HAD-like"/>
    <property type="match status" value="1"/>
</dbReference>
<dbReference type="GO" id="GO:0019829">
    <property type="term" value="F:ATPase-coupled monoatomic cation transmembrane transporter activity"/>
    <property type="evidence" value="ECO:0007669"/>
    <property type="project" value="TreeGrafter"/>
</dbReference>
<keyword evidence="6" id="KW-0479">Metal-binding</keyword>
<feature type="region of interest" description="Disordered" evidence="14">
    <location>
        <begin position="850"/>
        <end position="922"/>
    </location>
</feature>
<dbReference type="KEGG" id="aten:116298225"/>
<feature type="transmembrane region" description="Helical" evidence="15">
    <location>
        <begin position="1165"/>
        <end position="1184"/>
    </location>
</feature>
<keyword evidence="18" id="KW-1185">Reference proteome</keyword>
<dbReference type="PROSITE" id="PS01229">
    <property type="entry name" value="COF_2"/>
    <property type="match status" value="1"/>
</dbReference>
<dbReference type="InterPro" id="IPR059000">
    <property type="entry name" value="ATPase_P-type_domA"/>
</dbReference>
<protein>
    <submittedName>
        <fullName evidence="19">Manganese-transporting ATPase 13A1-like</fullName>
    </submittedName>
</protein>
<feature type="domain" description="P-type ATPase A" evidence="16">
    <location>
        <begin position="259"/>
        <end position="384"/>
    </location>
</feature>
<dbReference type="SFLD" id="SFLDF00027">
    <property type="entry name" value="p-type_atpase"/>
    <property type="match status" value="1"/>
</dbReference>
<feature type="compositionally biased region" description="Basic and acidic residues" evidence="14">
    <location>
        <begin position="912"/>
        <end position="922"/>
    </location>
</feature>
<feature type="transmembrane region" description="Helical" evidence="15">
    <location>
        <begin position="403"/>
        <end position="422"/>
    </location>
</feature>
<dbReference type="Gene3D" id="3.40.1110.10">
    <property type="entry name" value="Calcium-transporting ATPase, cytoplasmic domain N"/>
    <property type="match status" value="1"/>
</dbReference>
<feature type="compositionally biased region" description="Basic and acidic residues" evidence="14">
    <location>
        <begin position="853"/>
        <end position="869"/>
    </location>
</feature>
<feature type="transmembrane region" description="Helical" evidence="15">
    <location>
        <begin position="23"/>
        <end position="44"/>
    </location>
</feature>
<dbReference type="InterPro" id="IPR023298">
    <property type="entry name" value="ATPase_P-typ_TM_dom_sf"/>
</dbReference>
<dbReference type="PRINTS" id="PR00119">
    <property type="entry name" value="CATATPASE"/>
</dbReference>
<dbReference type="InParanoid" id="A0A6P8I3N6"/>
<evidence type="ECO:0000256" key="2">
    <source>
        <dbReference type="ARBA" id="ARBA00006000"/>
    </source>
</evidence>
<organism evidence="18 19">
    <name type="scientific">Actinia tenebrosa</name>
    <name type="common">Australian red waratah sea anemone</name>
    <dbReference type="NCBI Taxonomy" id="6105"/>
    <lineage>
        <taxon>Eukaryota</taxon>
        <taxon>Metazoa</taxon>
        <taxon>Cnidaria</taxon>
        <taxon>Anthozoa</taxon>
        <taxon>Hexacorallia</taxon>
        <taxon>Actiniaria</taxon>
        <taxon>Actiniidae</taxon>
        <taxon>Actinia</taxon>
    </lineage>
</organism>
<comment type="subcellular location">
    <subcellularLocation>
        <location evidence="1">Endoplasmic reticulum membrane</location>
        <topology evidence="1">Multi-pass membrane protein</topology>
    </subcellularLocation>
</comment>
<evidence type="ECO:0000256" key="4">
    <source>
        <dbReference type="ARBA" id="ARBA00022553"/>
    </source>
</evidence>
<evidence type="ECO:0000259" key="16">
    <source>
        <dbReference type="Pfam" id="PF00122"/>
    </source>
</evidence>
<comment type="similarity">
    <text evidence="2">Belongs to the cation transport ATPase (P-type) (TC 3.A.3) family. Type V subfamily.</text>
</comment>
<feature type="transmembrane region" description="Helical" evidence="15">
    <location>
        <begin position="56"/>
        <end position="78"/>
    </location>
</feature>
<dbReference type="GO" id="GO:0005524">
    <property type="term" value="F:ATP binding"/>
    <property type="evidence" value="ECO:0007669"/>
    <property type="project" value="UniProtKB-KW"/>
</dbReference>
<dbReference type="FunCoup" id="A0A6P8I3N6">
    <property type="interactions" value="2218"/>
</dbReference>
<dbReference type="Pfam" id="PF13246">
    <property type="entry name" value="Cation_ATPase"/>
    <property type="match status" value="1"/>
</dbReference>
<evidence type="ECO:0000256" key="11">
    <source>
        <dbReference type="ARBA" id="ARBA00022967"/>
    </source>
</evidence>
<dbReference type="GO" id="GO:0005789">
    <property type="term" value="C:endoplasmic reticulum membrane"/>
    <property type="evidence" value="ECO:0007669"/>
    <property type="project" value="UniProtKB-SubCell"/>
</dbReference>
<evidence type="ECO:0000256" key="15">
    <source>
        <dbReference type="SAM" id="Phobius"/>
    </source>
</evidence>
<evidence type="ECO:0000313" key="18">
    <source>
        <dbReference type="Proteomes" id="UP000515163"/>
    </source>
</evidence>
<keyword evidence="10" id="KW-0460">Magnesium</keyword>
<keyword evidence="12 15" id="KW-1133">Transmembrane helix</keyword>
<sequence length="1196" mass="133506">MASKMASLSDEIQYISLYTLRPIILHLYLLPFIPLYLTWLYVWVVEYGINEYFEAGLIVVAIIGCVQILSCLFCHWSVHVRSFFTCSSVSNASQATVIKVVPTPNHGWPELLNLHHDRDKATGKERIWFKFQKAKYVYDAEEKKTFCPIIFPINEPIGRYLDWKGYQDDQTVKNAVDKYGCNELDMDVPEFMELFKERATAPFFVFQVFCVGLWCLDEYWYYSLFTLFMLVAFEATLVQQQLKNMKEIRNMGSKPYLIQVYRNRKWRPIHSNELLPGDIVSIGRPKNSDILIPCDLVLLRGSCIIDEAMLTGESVPQMKESIEDLPHSEVFDLDQHSKLHLLSGGTKVVQHSPPLKTSAGLKAPDNGCIGYVLRTGFNTSQGKLLKTILFGVKRVTANNLETFLFILFLLVFAISAAVYVWVKGTEDPNRNRYKLFLECTLILTSVVPPELPIELSLAVNSSLIALQKLAVYCTEPFRIPFAGKIDICCFDKTGTLTSDNLVVEGVAGLRDDGEVSSIAEIPENTLHVLASCHSLVCLDDSIIGDPLEKAVLQSVEWRITKGDLVIPNKGRRVTMRIMHRFHFASALKRMSTVVSLQTQGSTTSDYFAAVKGAPETLRSMYTKVPDNYDDVYNKMTCQGARVLALGFKKLGELAAKEVRDLTRESIESELEFVGFVIIACPLKVDSKNVIKQIQDSSHYVTMITGDNPLTACHVAKELRLTKKETLVMTPSVTTTASETGKDKWHWEPVDGSFKLPLIPPRGSNDLTAKYDLCLTGEAFSFLHMSPNMSSFLDSVLPLVRVFARVSPKQKELVITRLKSMGYITLMCGDGTNDVGALKHANCGVALLTGAPERLPDHGKRSTSKHKDDVSTSSKSMADGKASNDITIVSRGRVNAASHSKGSSRAAKMRAVARGEDTSKPDPQKKLQEMLKQIDEMDGNQIVQLGDACIASPFTSKLSSINCVCHIIKQGRCTLVTTLQMFKILALNALILAYSQSVLYLDGIKFGDGQATLQGILLAGCFLFISRSKPLSVLSKRRPLPNIFNVYTILTVLAQFAVHFVALAYMVKQAKRLTPTSATFHVNLESKFEPTILNSTVYIISIALQLLTFAVNYKGHPFMESLVENRPLMYSLLASGGFVGLLITGSMPELSEQFQIVPFPSKFRELFAQVILADIVLVYLVDRILEFLFGSSKRKQL</sequence>
<dbReference type="GO" id="GO:0046872">
    <property type="term" value="F:metal ion binding"/>
    <property type="evidence" value="ECO:0007669"/>
    <property type="project" value="UniProtKB-KW"/>
</dbReference>
<keyword evidence="8" id="KW-0256">Endoplasmic reticulum</keyword>
<dbReference type="NCBIfam" id="TIGR01657">
    <property type="entry name" value="P-ATPase-V"/>
    <property type="match status" value="1"/>
</dbReference>
<dbReference type="FunFam" id="3.40.50.1000:FF:000056">
    <property type="entry name" value="Cation-transporting ATPase"/>
    <property type="match status" value="1"/>
</dbReference>
<keyword evidence="9" id="KW-0067">ATP-binding</keyword>
<dbReference type="SFLD" id="SFLDS00003">
    <property type="entry name" value="Haloacid_Dehalogenase"/>
    <property type="match status" value="1"/>
</dbReference>
<feature type="transmembrane region" description="Helical" evidence="15">
    <location>
        <begin position="1045"/>
        <end position="1066"/>
    </location>
</feature>
<keyword evidence="7" id="KW-0547">Nucleotide-binding</keyword>
<dbReference type="Gene3D" id="2.70.150.10">
    <property type="entry name" value="Calcium-transporting ATPase, cytoplasmic transduction domain A"/>
    <property type="match status" value="1"/>
</dbReference>
<proteinExistence type="inferred from homology"/>
<gene>
    <name evidence="19" type="primary">LOC116298225</name>
</gene>
<dbReference type="PANTHER" id="PTHR45630">
    <property type="entry name" value="CATION-TRANSPORTING ATPASE-RELATED"/>
    <property type="match status" value="1"/>
</dbReference>
<dbReference type="GeneID" id="116298225"/>
<dbReference type="GO" id="GO:0006874">
    <property type="term" value="P:intracellular calcium ion homeostasis"/>
    <property type="evidence" value="ECO:0007669"/>
    <property type="project" value="TreeGrafter"/>
</dbReference>
<evidence type="ECO:0000256" key="5">
    <source>
        <dbReference type="ARBA" id="ARBA00022692"/>
    </source>
</evidence>
<dbReference type="InterPro" id="IPR018303">
    <property type="entry name" value="ATPase_P-typ_P_site"/>
</dbReference>
<evidence type="ECO:0000256" key="7">
    <source>
        <dbReference type="ARBA" id="ARBA00022741"/>
    </source>
</evidence>
<dbReference type="Pfam" id="PF23143">
    <property type="entry name" value="2TM_P5A-ATPase"/>
    <property type="match status" value="1"/>
</dbReference>
<evidence type="ECO:0000259" key="17">
    <source>
        <dbReference type="Pfam" id="PF23143"/>
    </source>
</evidence>
<reference evidence="19" key="1">
    <citation type="submission" date="2025-08" db="UniProtKB">
        <authorList>
            <consortium name="RefSeq"/>
        </authorList>
    </citation>
    <scope>IDENTIFICATION</scope>
    <source>
        <tissue evidence="19">Tentacle</tissue>
    </source>
</reference>
<dbReference type="SUPFAM" id="SSF81653">
    <property type="entry name" value="Calcium ATPase, transduction domain A"/>
    <property type="match status" value="1"/>
</dbReference>
<dbReference type="GO" id="GO:0016887">
    <property type="term" value="F:ATP hydrolysis activity"/>
    <property type="evidence" value="ECO:0007669"/>
    <property type="project" value="InterPro"/>
</dbReference>
<feature type="domain" description="P5A-ATPase transmembrane helical hairpin" evidence="17">
    <location>
        <begin position="21"/>
        <end position="90"/>
    </location>
</feature>
<dbReference type="SUPFAM" id="SSF81660">
    <property type="entry name" value="Metal cation-transporting ATPase, ATP-binding domain N"/>
    <property type="match status" value="1"/>
</dbReference>
<dbReference type="InterPro" id="IPR047820">
    <property type="entry name" value="P5A-type_ATPase"/>
</dbReference>
<evidence type="ECO:0000256" key="14">
    <source>
        <dbReference type="SAM" id="MobiDB-lite"/>
    </source>
</evidence>
<evidence type="ECO:0000256" key="8">
    <source>
        <dbReference type="ARBA" id="ARBA00022824"/>
    </source>
</evidence>
<dbReference type="InterPro" id="IPR001757">
    <property type="entry name" value="P_typ_ATPase"/>
</dbReference>
<accession>A0A6P8I3N6</accession>